<dbReference type="InterPro" id="IPR015422">
    <property type="entry name" value="PyrdxlP-dep_Trfase_small"/>
</dbReference>
<comment type="caution">
    <text evidence="9">The sequence shown here is derived from an EMBL/GenBank/DDBJ whole genome shotgun (WGS) entry which is preliminary data.</text>
</comment>
<comment type="cofactor">
    <cofactor evidence="1 6 7">
        <name>pyridoxal 5'-phosphate</name>
        <dbReference type="ChEBI" id="CHEBI:597326"/>
    </cofactor>
</comment>
<dbReference type="AlphaFoldDB" id="A0A1G2F0B5"/>
<evidence type="ECO:0000256" key="4">
    <source>
        <dbReference type="ARBA" id="ARBA00022679"/>
    </source>
</evidence>
<dbReference type="InterPro" id="IPR039429">
    <property type="entry name" value="SHMT-like_dom"/>
</dbReference>
<dbReference type="GO" id="GO:0035999">
    <property type="term" value="P:tetrahydrofolate interconversion"/>
    <property type="evidence" value="ECO:0007669"/>
    <property type="project" value="UniProtKB-UniRule"/>
</dbReference>
<dbReference type="SUPFAM" id="SSF53383">
    <property type="entry name" value="PLP-dependent transferases"/>
    <property type="match status" value="1"/>
</dbReference>
<dbReference type="UniPathway" id="UPA00193"/>
<evidence type="ECO:0000256" key="6">
    <source>
        <dbReference type="HAMAP-Rule" id="MF_00051"/>
    </source>
</evidence>
<evidence type="ECO:0000259" key="8">
    <source>
        <dbReference type="Pfam" id="PF00464"/>
    </source>
</evidence>
<dbReference type="Gene3D" id="3.40.640.10">
    <property type="entry name" value="Type I PLP-dependent aspartate aminotransferase-like (Major domain)"/>
    <property type="match status" value="1"/>
</dbReference>
<dbReference type="PIRSF" id="PIRSF000412">
    <property type="entry name" value="SHMT"/>
    <property type="match status" value="1"/>
</dbReference>
<feature type="modified residue" description="N6-(pyridoxal phosphate)lysine" evidence="6 7">
    <location>
        <position position="224"/>
    </location>
</feature>
<feature type="domain" description="Serine hydroxymethyltransferase-like" evidence="8">
    <location>
        <begin position="4"/>
        <end position="390"/>
    </location>
</feature>
<evidence type="ECO:0000313" key="10">
    <source>
        <dbReference type="Proteomes" id="UP000176787"/>
    </source>
</evidence>
<dbReference type="EC" id="2.1.2.1" evidence="6"/>
<comment type="function">
    <text evidence="6">Catalyzes the reversible interconversion of serine and glycine with tetrahydrofolate (THF) serving as the one-carbon carrier. This reaction serves as the major source of one-carbon groups required for the biosynthesis of purines, thymidylate, methionine, and other important biomolecules. Also exhibits THF-independent aldolase activity toward beta-hydroxyamino acids, producing glycine and aldehydes, via a retro-aldol mechanism.</text>
</comment>
<evidence type="ECO:0000256" key="3">
    <source>
        <dbReference type="ARBA" id="ARBA00022563"/>
    </source>
</evidence>
<sequence length="422" mass="46989">MGNKIKKLIFKEEKRQRETLNLIASENYIPKNIRDVLSSRLSNKYSEGYPGKRYYAGNEYIDEIEKLARKNALELFGLKEAEWSVNVQPLSGTPANLAVYFALVPLNGKIMAQCLDCGGHLSHGSPLSITSKLWKWVHYTLDKKTQKLDYNAILSLAKKEKPKLIVAGVSAYSRIIDFKKIGKIAEKIGAYLMVDMSHIAGLVAGKVYPSPFPCADVVTTTTHKTLRGPRGAIIFANRKSQIAKRADINIVNLIDKAVFPGLQGGPHNQQTAAIALCLEEAKKPAFKKYAKQVVKNAKTLAEELRKKDFKIVSGGTDSHLFLIDLIFSGLEFGGKQAQERLEKGGIILNMNIIPFDEKKARDPSGIRIGTPAITSRGMKEKEMKTIAGWISEILKSPETDLPIVQRRIKKEVEKLCRAFPIL</sequence>
<comment type="caution">
    <text evidence="6">Lacks conserved residue(s) required for the propagation of feature annotation.</text>
</comment>
<comment type="pathway">
    <text evidence="6">Amino-acid biosynthesis; glycine biosynthesis; glycine from L-serine: step 1/1.</text>
</comment>
<dbReference type="PANTHER" id="PTHR11680">
    <property type="entry name" value="SERINE HYDROXYMETHYLTRANSFERASE"/>
    <property type="match status" value="1"/>
</dbReference>
<comment type="subcellular location">
    <subcellularLocation>
        <location evidence="6">Cytoplasm</location>
    </subcellularLocation>
</comment>
<gene>
    <name evidence="6" type="primary">glyA</name>
    <name evidence="9" type="ORF">A3H02_02510</name>
</gene>
<keyword evidence="3 6" id="KW-0554">One-carbon metabolism</keyword>
<dbReference type="UniPathway" id="UPA00288">
    <property type="reaction ID" value="UER01023"/>
</dbReference>
<keyword evidence="6" id="KW-0963">Cytoplasm</keyword>
<name>A0A1G2F0B5_9BACT</name>
<dbReference type="NCBIfam" id="NF000586">
    <property type="entry name" value="PRK00011.1"/>
    <property type="match status" value="1"/>
</dbReference>
<protein>
    <recommendedName>
        <fullName evidence="6">Serine hydroxymethyltransferase</fullName>
        <shortName evidence="6">SHMT</shortName>
        <shortName evidence="6">Serine methylase</shortName>
        <ecNumber evidence="6">2.1.2.1</ecNumber>
    </recommendedName>
</protein>
<comment type="catalytic activity">
    <reaction evidence="6">
        <text>(6R)-5,10-methylene-5,6,7,8-tetrahydrofolate + glycine + H2O = (6S)-5,6,7,8-tetrahydrofolate + L-serine</text>
        <dbReference type="Rhea" id="RHEA:15481"/>
        <dbReference type="ChEBI" id="CHEBI:15377"/>
        <dbReference type="ChEBI" id="CHEBI:15636"/>
        <dbReference type="ChEBI" id="CHEBI:33384"/>
        <dbReference type="ChEBI" id="CHEBI:57305"/>
        <dbReference type="ChEBI" id="CHEBI:57453"/>
        <dbReference type="EC" id="2.1.2.1"/>
    </reaction>
</comment>
<dbReference type="PROSITE" id="PS00096">
    <property type="entry name" value="SHMT"/>
    <property type="match status" value="1"/>
</dbReference>
<dbReference type="InterPro" id="IPR019798">
    <property type="entry name" value="Ser_HO-MeTrfase_PLP_BS"/>
</dbReference>
<dbReference type="PANTHER" id="PTHR11680:SF35">
    <property type="entry name" value="SERINE HYDROXYMETHYLTRANSFERASE 1"/>
    <property type="match status" value="1"/>
</dbReference>
<dbReference type="Proteomes" id="UP000176787">
    <property type="component" value="Unassembled WGS sequence"/>
</dbReference>
<dbReference type="GO" id="GO:0004372">
    <property type="term" value="F:glycine hydroxymethyltransferase activity"/>
    <property type="evidence" value="ECO:0007669"/>
    <property type="project" value="UniProtKB-UniRule"/>
</dbReference>
<dbReference type="GO" id="GO:0019264">
    <property type="term" value="P:glycine biosynthetic process from serine"/>
    <property type="evidence" value="ECO:0007669"/>
    <property type="project" value="UniProtKB-UniRule"/>
</dbReference>
<organism evidence="9 10">
    <name type="scientific">Candidatus Niyogibacteria bacterium RIFCSPLOWO2_12_FULL_41_13</name>
    <dbReference type="NCBI Taxonomy" id="1801726"/>
    <lineage>
        <taxon>Bacteria</taxon>
        <taxon>Candidatus Niyogiibacteriota</taxon>
    </lineage>
</organism>
<reference evidence="9 10" key="1">
    <citation type="journal article" date="2016" name="Nat. Commun.">
        <title>Thousands of microbial genomes shed light on interconnected biogeochemical processes in an aquifer system.</title>
        <authorList>
            <person name="Anantharaman K."/>
            <person name="Brown C.T."/>
            <person name="Hug L.A."/>
            <person name="Sharon I."/>
            <person name="Castelle C.J."/>
            <person name="Probst A.J."/>
            <person name="Thomas B.C."/>
            <person name="Singh A."/>
            <person name="Wilkins M.J."/>
            <person name="Karaoz U."/>
            <person name="Brodie E.L."/>
            <person name="Williams K.H."/>
            <person name="Hubbard S.S."/>
            <person name="Banfield J.F."/>
        </authorList>
    </citation>
    <scope>NUCLEOTIDE SEQUENCE [LARGE SCALE GENOMIC DNA]</scope>
</reference>
<dbReference type="InterPro" id="IPR001085">
    <property type="entry name" value="Ser_HO-MeTrfase"/>
</dbReference>
<dbReference type="CDD" id="cd00378">
    <property type="entry name" value="SHMT"/>
    <property type="match status" value="1"/>
</dbReference>
<keyword evidence="6" id="KW-0028">Amino-acid biosynthesis</keyword>
<keyword evidence="4 6" id="KW-0808">Transferase</keyword>
<dbReference type="STRING" id="1801726.A3H02_02510"/>
<dbReference type="GO" id="GO:0005737">
    <property type="term" value="C:cytoplasm"/>
    <property type="evidence" value="ECO:0007669"/>
    <property type="project" value="UniProtKB-SubCell"/>
</dbReference>
<evidence type="ECO:0000256" key="7">
    <source>
        <dbReference type="PIRSR" id="PIRSR000412-50"/>
    </source>
</evidence>
<dbReference type="HAMAP" id="MF_00051">
    <property type="entry name" value="SHMT"/>
    <property type="match status" value="1"/>
</dbReference>
<dbReference type="GO" id="GO:0030170">
    <property type="term" value="F:pyridoxal phosphate binding"/>
    <property type="evidence" value="ECO:0007669"/>
    <property type="project" value="UniProtKB-UniRule"/>
</dbReference>
<keyword evidence="5 6" id="KW-0663">Pyridoxal phosphate</keyword>
<dbReference type="InterPro" id="IPR015424">
    <property type="entry name" value="PyrdxlP-dep_Trfase"/>
</dbReference>
<dbReference type="Gene3D" id="3.90.1150.10">
    <property type="entry name" value="Aspartate Aminotransferase, domain 1"/>
    <property type="match status" value="1"/>
</dbReference>
<evidence type="ECO:0000313" key="9">
    <source>
        <dbReference type="EMBL" id="OGZ31556.1"/>
    </source>
</evidence>
<comment type="subunit">
    <text evidence="6">Homodimer.</text>
</comment>
<dbReference type="InterPro" id="IPR015421">
    <property type="entry name" value="PyrdxlP-dep_Trfase_major"/>
</dbReference>
<evidence type="ECO:0000256" key="5">
    <source>
        <dbReference type="ARBA" id="ARBA00022898"/>
    </source>
</evidence>
<comment type="pathway">
    <text evidence="6">One-carbon metabolism; tetrahydrofolate interconversion.</text>
</comment>
<dbReference type="Pfam" id="PF00464">
    <property type="entry name" value="SHMT"/>
    <property type="match status" value="1"/>
</dbReference>
<accession>A0A1G2F0B5</accession>
<comment type="similarity">
    <text evidence="2 6">Belongs to the SHMT family.</text>
</comment>
<feature type="site" description="Plays an important role in substrate specificity" evidence="6">
    <location>
        <position position="223"/>
    </location>
</feature>
<feature type="binding site" evidence="6">
    <location>
        <begin position="119"/>
        <end position="121"/>
    </location>
    <ligand>
        <name>(6S)-5,6,7,8-tetrahydrofolate</name>
        <dbReference type="ChEBI" id="CHEBI:57453"/>
    </ligand>
</feature>
<feature type="binding site" evidence="6">
    <location>
        <position position="115"/>
    </location>
    <ligand>
        <name>(6S)-5,6,7,8-tetrahydrofolate</name>
        <dbReference type="ChEBI" id="CHEBI:57453"/>
    </ligand>
</feature>
<dbReference type="InterPro" id="IPR049943">
    <property type="entry name" value="Ser_HO-MeTrfase-like"/>
</dbReference>
<evidence type="ECO:0000256" key="1">
    <source>
        <dbReference type="ARBA" id="ARBA00001933"/>
    </source>
</evidence>
<dbReference type="EMBL" id="MHMS01000025">
    <property type="protein sequence ID" value="OGZ31556.1"/>
    <property type="molecule type" value="Genomic_DNA"/>
</dbReference>
<proteinExistence type="inferred from homology"/>
<evidence type="ECO:0000256" key="2">
    <source>
        <dbReference type="ARBA" id="ARBA00006376"/>
    </source>
</evidence>